<feature type="region of interest" description="Disordered" evidence="1">
    <location>
        <begin position="1"/>
        <end position="126"/>
    </location>
</feature>
<dbReference type="Proteomes" id="UP001491310">
    <property type="component" value="Unassembled WGS sequence"/>
</dbReference>
<name>A0ABR2YGG6_9CHLO</name>
<sequence>MTVCASTTLTAGASRAQSTAEIDLPAPDSAPSKIGRLPPRKLLAPPQGGWAAEGSEITPGGPSERDSNQRSTLSIDGQPGSVPPPTSDTMAQPAIIDGNDDSQLVSGGAGLQSQGSVPPPTGTSDIVAQPAVSEGSADSQLVISGGIGLQLSGSVPPPTGPSDTVAQPATRDGNINSQLVTSGGTERAVVIGNCVLFMRMIQI</sequence>
<evidence type="ECO:0000313" key="2">
    <source>
        <dbReference type="EMBL" id="KAK9904796.1"/>
    </source>
</evidence>
<keyword evidence="3" id="KW-1185">Reference proteome</keyword>
<proteinExistence type="predicted"/>
<reference evidence="2 3" key="1">
    <citation type="journal article" date="2024" name="Nat. Commun.">
        <title>Phylogenomics reveals the evolutionary origins of lichenization in chlorophyte algae.</title>
        <authorList>
            <person name="Puginier C."/>
            <person name="Libourel C."/>
            <person name="Otte J."/>
            <person name="Skaloud P."/>
            <person name="Haon M."/>
            <person name="Grisel S."/>
            <person name="Petersen M."/>
            <person name="Berrin J.G."/>
            <person name="Delaux P.M."/>
            <person name="Dal Grande F."/>
            <person name="Keller J."/>
        </authorList>
    </citation>
    <scope>NUCLEOTIDE SEQUENCE [LARGE SCALE GENOMIC DNA]</scope>
    <source>
        <strain evidence="2 3">SAG 216-7</strain>
    </source>
</reference>
<evidence type="ECO:0000256" key="1">
    <source>
        <dbReference type="SAM" id="MobiDB-lite"/>
    </source>
</evidence>
<protein>
    <submittedName>
        <fullName evidence="2">Uncharacterized protein</fullName>
    </submittedName>
</protein>
<feature type="compositionally biased region" description="Polar residues" evidence="1">
    <location>
        <begin position="101"/>
        <end position="126"/>
    </location>
</feature>
<gene>
    <name evidence="2" type="ORF">WJX75_002718</name>
</gene>
<comment type="caution">
    <text evidence="2">The sequence shown here is derived from an EMBL/GenBank/DDBJ whole genome shotgun (WGS) entry which is preliminary data.</text>
</comment>
<accession>A0ABR2YGG6</accession>
<feature type="compositionally biased region" description="Polar residues" evidence="1">
    <location>
        <begin position="1"/>
        <end position="20"/>
    </location>
</feature>
<organism evidence="2 3">
    <name type="scientific">Coccomyxa subellipsoidea</name>
    <dbReference type="NCBI Taxonomy" id="248742"/>
    <lineage>
        <taxon>Eukaryota</taxon>
        <taxon>Viridiplantae</taxon>
        <taxon>Chlorophyta</taxon>
        <taxon>core chlorophytes</taxon>
        <taxon>Trebouxiophyceae</taxon>
        <taxon>Trebouxiophyceae incertae sedis</taxon>
        <taxon>Coccomyxaceae</taxon>
        <taxon>Coccomyxa</taxon>
    </lineage>
</organism>
<dbReference type="EMBL" id="JALJOT010000012">
    <property type="protein sequence ID" value="KAK9904796.1"/>
    <property type="molecule type" value="Genomic_DNA"/>
</dbReference>
<evidence type="ECO:0000313" key="3">
    <source>
        <dbReference type="Proteomes" id="UP001491310"/>
    </source>
</evidence>